<evidence type="ECO:0000313" key="13">
    <source>
        <dbReference type="EMBL" id="GBF08492.1"/>
    </source>
</evidence>
<gene>
    <name evidence="8" type="primary">nadE</name>
    <name evidence="13" type="ORF">apy_02170</name>
</gene>
<feature type="binding site" description="in other chain" evidence="8">
    <location>
        <begin position="262"/>
        <end position="263"/>
    </location>
    <ligand>
        <name>deamido-NAD(+)</name>
        <dbReference type="ChEBI" id="CHEBI:58437"/>
        <note>ligand shared between two neighboring subunits</note>
    </ligand>
</feature>
<feature type="binding site" evidence="8">
    <location>
        <position position="171"/>
    </location>
    <ligand>
        <name>deamido-NAD(+)</name>
        <dbReference type="ChEBI" id="CHEBI:58437"/>
        <note>ligand shared between two neighboring subunits</note>
    </ligand>
</feature>
<evidence type="ECO:0000259" key="12">
    <source>
        <dbReference type="Pfam" id="PF02540"/>
    </source>
</evidence>
<evidence type="ECO:0000256" key="6">
    <source>
        <dbReference type="ARBA" id="ARBA00022842"/>
    </source>
</evidence>
<dbReference type="InterPro" id="IPR022310">
    <property type="entry name" value="NAD/GMP_synthase"/>
</dbReference>
<dbReference type="GO" id="GO:0005524">
    <property type="term" value="F:ATP binding"/>
    <property type="evidence" value="ECO:0007669"/>
    <property type="project" value="UniProtKB-UniRule"/>
</dbReference>
<dbReference type="Pfam" id="PF02540">
    <property type="entry name" value="NAD_synthase"/>
    <property type="match status" value="1"/>
</dbReference>
<dbReference type="UniPathway" id="UPA00253">
    <property type="reaction ID" value="UER00333"/>
</dbReference>
<evidence type="ECO:0000256" key="9">
    <source>
        <dbReference type="RuleBase" id="RU003811"/>
    </source>
</evidence>
<dbReference type="Proteomes" id="UP000291213">
    <property type="component" value="Unassembled WGS sequence"/>
</dbReference>
<keyword evidence="2 8" id="KW-0436">Ligase</keyword>
<dbReference type="InterPro" id="IPR003694">
    <property type="entry name" value="NAD_synthase"/>
</dbReference>
<accession>A0A401H834</accession>
<dbReference type="GO" id="GO:0005737">
    <property type="term" value="C:cytoplasm"/>
    <property type="evidence" value="ECO:0007669"/>
    <property type="project" value="InterPro"/>
</dbReference>
<dbReference type="GO" id="GO:0046872">
    <property type="term" value="F:metal ion binding"/>
    <property type="evidence" value="ECO:0007669"/>
    <property type="project" value="UniProtKB-KW"/>
</dbReference>
<dbReference type="GO" id="GO:0004359">
    <property type="term" value="F:glutaminase activity"/>
    <property type="evidence" value="ECO:0007669"/>
    <property type="project" value="InterPro"/>
</dbReference>
<evidence type="ECO:0000256" key="11">
    <source>
        <dbReference type="SAM" id="MobiDB-lite"/>
    </source>
</evidence>
<evidence type="ECO:0000256" key="8">
    <source>
        <dbReference type="HAMAP-Rule" id="MF_00193"/>
    </source>
</evidence>
<dbReference type="InterPro" id="IPR014729">
    <property type="entry name" value="Rossmann-like_a/b/a_fold"/>
</dbReference>
<comment type="subunit">
    <text evidence="8">Homodimer.</text>
</comment>
<evidence type="ECO:0000256" key="7">
    <source>
        <dbReference type="ARBA" id="ARBA00023027"/>
    </source>
</evidence>
<dbReference type="OrthoDB" id="39312at2157"/>
<feature type="binding site" evidence="8">
    <location>
        <position position="202"/>
    </location>
    <ligand>
        <name>ATP</name>
        <dbReference type="ChEBI" id="CHEBI:30616"/>
    </ligand>
</feature>
<keyword evidence="5 8" id="KW-0067">ATP-binding</keyword>
<name>A0A401H834_AERPX</name>
<dbReference type="PANTHER" id="PTHR23090:SF9">
    <property type="entry name" value="GLUTAMINE-DEPENDENT NAD(+) SYNTHETASE"/>
    <property type="match status" value="1"/>
</dbReference>
<feature type="binding site" description="in other chain" evidence="8">
    <location>
        <position position="164"/>
    </location>
    <ligand>
        <name>deamido-NAD(+)</name>
        <dbReference type="ChEBI" id="CHEBI:58437"/>
        <note>ligand shared between two neighboring subunits</note>
    </ligand>
</feature>
<dbReference type="GO" id="GO:0009435">
    <property type="term" value="P:NAD+ biosynthetic process"/>
    <property type="evidence" value="ECO:0007669"/>
    <property type="project" value="UniProtKB-UniRule"/>
</dbReference>
<comment type="catalytic activity">
    <reaction evidence="8 10">
        <text>deamido-NAD(+) + NH4(+) + ATP = AMP + diphosphate + NAD(+) + H(+)</text>
        <dbReference type="Rhea" id="RHEA:21188"/>
        <dbReference type="ChEBI" id="CHEBI:15378"/>
        <dbReference type="ChEBI" id="CHEBI:28938"/>
        <dbReference type="ChEBI" id="CHEBI:30616"/>
        <dbReference type="ChEBI" id="CHEBI:33019"/>
        <dbReference type="ChEBI" id="CHEBI:57540"/>
        <dbReference type="ChEBI" id="CHEBI:58437"/>
        <dbReference type="ChEBI" id="CHEBI:456215"/>
        <dbReference type="EC" id="6.3.1.5"/>
    </reaction>
</comment>
<dbReference type="InterPro" id="IPR022926">
    <property type="entry name" value="NH(3)-dep_NAD(+)_synth"/>
</dbReference>
<feature type="domain" description="NAD/GMP synthase" evidence="12">
    <location>
        <begin position="22"/>
        <end position="267"/>
    </location>
</feature>
<comment type="function">
    <text evidence="8">Catalyzes the ATP-dependent amidation of deamido-NAD to form NAD. Uses ammonia as a nitrogen source.</text>
</comment>
<feature type="binding site" evidence="8">
    <location>
        <begin position="43"/>
        <end position="50"/>
    </location>
    <ligand>
        <name>ATP</name>
        <dbReference type="ChEBI" id="CHEBI:30616"/>
    </ligand>
</feature>
<evidence type="ECO:0000256" key="10">
    <source>
        <dbReference type="RuleBase" id="RU003812"/>
    </source>
</evidence>
<comment type="similarity">
    <text evidence="1 8 9">Belongs to the NAD synthetase family.</text>
</comment>
<evidence type="ECO:0000256" key="5">
    <source>
        <dbReference type="ARBA" id="ARBA00022840"/>
    </source>
</evidence>
<keyword evidence="7 8" id="KW-0520">NAD</keyword>
<dbReference type="PANTHER" id="PTHR23090">
    <property type="entry name" value="NH 3 /GLUTAMINE-DEPENDENT NAD + SYNTHETASE"/>
    <property type="match status" value="1"/>
</dbReference>
<feature type="binding site" evidence="8">
    <location>
        <position position="180"/>
    </location>
    <ligand>
        <name>ATP</name>
        <dbReference type="ChEBI" id="CHEBI:30616"/>
    </ligand>
</feature>
<feature type="binding site" description="in other chain" evidence="8">
    <location>
        <position position="131"/>
    </location>
    <ligand>
        <name>deamido-NAD(+)</name>
        <dbReference type="ChEBI" id="CHEBI:58437"/>
        <note>ligand shared between two neighboring subunits</note>
    </ligand>
</feature>
<comment type="caution">
    <text evidence="13">The sequence shown here is derived from an EMBL/GenBank/DDBJ whole genome shotgun (WGS) entry which is preliminary data.</text>
</comment>
<evidence type="ECO:0000256" key="2">
    <source>
        <dbReference type="ARBA" id="ARBA00022598"/>
    </source>
</evidence>
<feature type="binding site" evidence="8">
    <location>
        <position position="49"/>
    </location>
    <ligand>
        <name>Mg(2+)</name>
        <dbReference type="ChEBI" id="CHEBI:18420"/>
    </ligand>
</feature>
<feature type="compositionally biased region" description="Basic residues" evidence="11">
    <location>
        <begin position="277"/>
        <end position="286"/>
    </location>
</feature>
<dbReference type="GO" id="GO:0003952">
    <property type="term" value="F:NAD+ synthase (glutamine-hydrolyzing) activity"/>
    <property type="evidence" value="ECO:0007669"/>
    <property type="project" value="InterPro"/>
</dbReference>
<sequence>MAVNYKVSIDDVVDIDYNGVRQAVTQFLRKYLEASGASGYVLGVSGGVDSSLALALAADAVGSGRVTALIMPDREVTPERDVEDALRLVRSFGVEHAVIDISPIVMVYTSALPIFEDEEKDRVPVGNLRARIRANILYYYANKLGKLVLGTGDRSEYLIGYFTKYGDAACDVAPLTVLYKSQVRRLAELMGVPRDIAYKPSSPRLWKGHEAEAELGLSYNEIDVILYSRFDLKIPWEEIPRATGLERAKVERVRLLHEASSHKRSPPASPDLGEIKKHYKQHEGKK</sequence>
<dbReference type="HAMAP" id="MF_00193">
    <property type="entry name" value="NadE_ammonia_dep"/>
    <property type="match status" value="1"/>
</dbReference>
<evidence type="ECO:0000256" key="1">
    <source>
        <dbReference type="ARBA" id="ARBA00005859"/>
    </source>
</evidence>
<dbReference type="EC" id="6.3.1.5" evidence="8 10"/>
<dbReference type="FunFam" id="3.40.50.620:FF:000106">
    <property type="entry name" value="Glutamine-dependent NAD(+) synthetase"/>
    <property type="match status" value="1"/>
</dbReference>
<proteinExistence type="inferred from homology"/>
<feature type="binding site" evidence="8">
    <location>
        <position position="151"/>
    </location>
    <ligand>
        <name>ATP</name>
        <dbReference type="ChEBI" id="CHEBI:30616"/>
    </ligand>
</feature>
<dbReference type="SUPFAM" id="SSF52402">
    <property type="entry name" value="Adenine nucleotide alpha hydrolases-like"/>
    <property type="match status" value="1"/>
</dbReference>
<dbReference type="RefSeq" id="WP_131159563.1">
    <property type="nucleotide sequence ID" value="NZ_BDMD01000007.1"/>
</dbReference>
<evidence type="ECO:0000256" key="3">
    <source>
        <dbReference type="ARBA" id="ARBA00022723"/>
    </source>
</evidence>
<feature type="region of interest" description="Disordered" evidence="11">
    <location>
        <begin position="257"/>
        <end position="286"/>
    </location>
</feature>
<evidence type="ECO:0000313" key="14">
    <source>
        <dbReference type="Proteomes" id="UP000291213"/>
    </source>
</evidence>
<dbReference type="GO" id="GO:0008795">
    <property type="term" value="F:NAD+ synthase activity"/>
    <property type="evidence" value="ECO:0007669"/>
    <property type="project" value="UniProtKB-UniRule"/>
</dbReference>
<dbReference type="CDD" id="cd00553">
    <property type="entry name" value="NAD_synthase"/>
    <property type="match status" value="1"/>
</dbReference>
<dbReference type="NCBIfam" id="NF010587">
    <property type="entry name" value="PRK13980.1"/>
    <property type="match status" value="1"/>
</dbReference>
<keyword evidence="3 8" id="KW-0479">Metal-binding</keyword>
<dbReference type="AlphaFoldDB" id="A0A401H834"/>
<organism evidence="13 14">
    <name type="scientific">Aeropyrum pernix</name>
    <dbReference type="NCBI Taxonomy" id="56636"/>
    <lineage>
        <taxon>Archaea</taxon>
        <taxon>Thermoproteota</taxon>
        <taxon>Thermoprotei</taxon>
        <taxon>Desulfurococcales</taxon>
        <taxon>Desulfurococcaceae</taxon>
        <taxon>Aeropyrum</taxon>
    </lineage>
</organism>
<reference evidence="13 14" key="1">
    <citation type="submission" date="2017-02" db="EMBL/GenBank/DDBJ databases">
        <title>isolation and characterization of a novel temperate virus Aeropyrum globular virus 1 infecting hyperthermophilic archaeon Aeropyrum.</title>
        <authorList>
            <person name="Yumiya M."/>
            <person name="Yoshida T."/>
            <person name="Sako Y."/>
        </authorList>
    </citation>
    <scope>NUCLEOTIDE SEQUENCE [LARGE SCALE GENOMIC DNA]</scope>
    <source>
        <strain evidence="13 14">YK1-12-2013</strain>
    </source>
</reference>
<evidence type="ECO:0000256" key="4">
    <source>
        <dbReference type="ARBA" id="ARBA00022741"/>
    </source>
</evidence>
<dbReference type="NCBIfam" id="TIGR00552">
    <property type="entry name" value="nadE"/>
    <property type="match status" value="1"/>
</dbReference>
<feature type="binding site" evidence="8">
    <location>
        <position position="156"/>
    </location>
    <ligand>
        <name>Mg(2+)</name>
        <dbReference type="ChEBI" id="CHEBI:18420"/>
    </ligand>
</feature>
<comment type="pathway">
    <text evidence="8">Cofactor biosynthesis; NAD(+) biosynthesis; NAD(+) from deamido-NAD(+) (ammonia route): step 1/1.</text>
</comment>
<dbReference type="Gene3D" id="3.40.50.620">
    <property type="entry name" value="HUPs"/>
    <property type="match status" value="1"/>
</dbReference>
<keyword evidence="6 8" id="KW-0460">Magnesium</keyword>
<dbReference type="EMBL" id="BDMD01000007">
    <property type="protein sequence ID" value="GBF08492.1"/>
    <property type="molecule type" value="Genomic_DNA"/>
</dbReference>
<protein>
    <recommendedName>
        <fullName evidence="8 10">NH(3)-dependent NAD(+) synthetase</fullName>
        <ecNumber evidence="8 10">6.3.1.5</ecNumber>
    </recommendedName>
</protein>
<keyword evidence="4 8" id="KW-0547">Nucleotide-binding</keyword>